<organism evidence="2 3">
    <name type="scientific">Staphylococcus rostri</name>
    <dbReference type="NCBI Taxonomy" id="522262"/>
    <lineage>
        <taxon>Bacteria</taxon>
        <taxon>Bacillati</taxon>
        <taxon>Bacillota</taxon>
        <taxon>Bacilli</taxon>
        <taxon>Bacillales</taxon>
        <taxon>Staphylococcaceae</taxon>
        <taxon>Staphylococcus</taxon>
    </lineage>
</organism>
<dbReference type="EMBL" id="PPRF01000017">
    <property type="protein sequence ID" value="PNZ29121.1"/>
    <property type="molecule type" value="Genomic_DNA"/>
</dbReference>
<dbReference type="Gene3D" id="2.160.20.120">
    <property type="match status" value="1"/>
</dbReference>
<keyword evidence="3" id="KW-1185">Reference proteome</keyword>
<reference evidence="2 3" key="1">
    <citation type="submission" date="2017-08" db="EMBL/GenBank/DDBJ databases">
        <title>Draft genome sequences of 64 type strains of genus Staph aureus.</title>
        <authorList>
            <person name="Cole K."/>
            <person name="Golubchik T."/>
            <person name="Russell J."/>
            <person name="Foster D."/>
            <person name="Llewelyn M."/>
            <person name="Wilson D."/>
            <person name="Crook D."/>
            <person name="Paul J."/>
        </authorList>
    </citation>
    <scope>NUCLEOTIDE SEQUENCE [LARGE SCALE GENOMIC DNA]</scope>
    <source>
        <strain evidence="2 3">DSM 21968</strain>
    </source>
</reference>
<comment type="caution">
    <text evidence="2">The sequence shown here is derived from an EMBL/GenBank/DDBJ whole genome shotgun (WGS) entry which is preliminary data.</text>
</comment>
<feature type="domain" description="DUF4097" evidence="1">
    <location>
        <begin position="49"/>
        <end position="238"/>
    </location>
</feature>
<dbReference type="Pfam" id="PF13349">
    <property type="entry name" value="DUF4097"/>
    <property type="match status" value="1"/>
</dbReference>
<dbReference type="InterPro" id="IPR025164">
    <property type="entry name" value="Toastrack_DUF4097"/>
</dbReference>
<evidence type="ECO:0000313" key="3">
    <source>
        <dbReference type="Proteomes" id="UP000242752"/>
    </source>
</evidence>
<dbReference type="Proteomes" id="UP000242752">
    <property type="component" value="Unassembled WGS sequence"/>
</dbReference>
<accession>A0A2K3YU51</accession>
<evidence type="ECO:0000313" key="2">
    <source>
        <dbReference type="EMBL" id="PNZ29121.1"/>
    </source>
</evidence>
<protein>
    <recommendedName>
        <fullName evidence="1">DUF4097 domain-containing protein</fullName>
    </recommendedName>
</protein>
<dbReference type="OrthoDB" id="2413985at2"/>
<sequence length="271" mass="30448">MRKFNMILLVVGLVITLVGMTGAFYYSKVDNKYQEQEVKVSRSFDAQRIKKIDMDLKNVKLQIVAGDTFKLEGRGESKQPKITTEGDTLKLQLEGTENPQATVNVNPFHIKMNTQYKLTVPQSDISRLNINSDWSAVDVDRVVAKEMVVQMQKGAFDMERSQIGSFDGHMQYGSFDVENTTFEKVAMTNREGSTVFDGVPADIPMTLNNQLGTLDVSFAQPLQNVSIESENNNGYIDMEDLINYAQIKDRDVASDPVIKINNREGTVTLED</sequence>
<gene>
    <name evidence="2" type="ORF">CD122_03040</name>
</gene>
<dbReference type="AlphaFoldDB" id="A0A2K3YU51"/>
<name>A0A2K3YU51_9STAP</name>
<proteinExistence type="predicted"/>
<dbReference type="RefSeq" id="WP_103357527.1">
    <property type="nucleotide sequence ID" value="NZ_CP113107.1"/>
</dbReference>
<evidence type="ECO:0000259" key="1">
    <source>
        <dbReference type="Pfam" id="PF13349"/>
    </source>
</evidence>